<evidence type="ECO:0008006" key="6">
    <source>
        <dbReference type="Google" id="ProtNLM"/>
    </source>
</evidence>
<dbReference type="InterPro" id="IPR045337">
    <property type="entry name" value="MmgE_PrpD_C"/>
</dbReference>
<dbReference type="InterPro" id="IPR045336">
    <property type="entry name" value="MmgE_PrpD_N"/>
</dbReference>
<evidence type="ECO:0000256" key="1">
    <source>
        <dbReference type="ARBA" id="ARBA00006174"/>
    </source>
</evidence>
<name>A0A1R3R699_ASPC5</name>
<dbReference type="EMBL" id="KV907618">
    <property type="protein sequence ID" value="OOF90008.1"/>
    <property type="molecule type" value="Genomic_DNA"/>
</dbReference>
<dbReference type="OMA" id="INPGHRQ"/>
<dbReference type="AlphaFoldDB" id="A0A1R3R699"/>
<keyword evidence="5" id="KW-1185">Reference proteome</keyword>
<dbReference type="Proteomes" id="UP000188318">
    <property type="component" value="Unassembled WGS sequence"/>
</dbReference>
<dbReference type="InterPro" id="IPR042183">
    <property type="entry name" value="MmgE/PrpD_sf_1"/>
</dbReference>
<sequence length="484" mass="52000">MTVPVHSDEPQHPVTEILSQWVANLDLDAVPIAVRERAKHLILDGIGCGLVGARAPWSRTAAQSISEYEPAGYCRILGQKQKHGPLAAALANGAFIQAMELDDYHSQAPLHSASIVLPALFAGVEAQKHRAGHDPVAVSGAAFLLAAVAGFETGPRVGKAMYGSDLLSRGWHSGPVFGSPASAAATGKLFGLAAGEIESAMGIACTQAGGLMSAQYEGMVKRMQHAFAARNGLQAALLARSGYQGMKKVLERPYGGFLAMFSAGNGRSPAYNIEEVVSGLGSDWQTQVIRFKLYACVGGCHGQIEVLQRMQEAHPERFAEGKLDEIEQITVYLSAPIYAHDGWQPERPITATGAQMSAAYIGAVQLVDRQVLPAQFEEAVLDREEVWALARKTICRHSAEFDKPDHICGARVVVRFADGFELEEATPFPKGYDPPLDNADIRDKFRRLAGSVLGAKKVAAIESKVLQLEELEDVEELLALLEVA</sequence>
<evidence type="ECO:0000259" key="3">
    <source>
        <dbReference type="Pfam" id="PF19305"/>
    </source>
</evidence>
<dbReference type="Gene3D" id="1.10.4100.10">
    <property type="entry name" value="2-methylcitrate dehydratase PrpD"/>
    <property type="match status" value="1"/>
</dbReference>
<feature type="domain" description="MmgE/PrpD N-terminal" evidence="2">
    <location>
        <begin position="17"/>
        <end position="264"/>
    </location>
</feature>
<dbReference type="SUPFAM" id="SSF103378">
    <property type="entry name" value="2-methylcitrate dehydratase PrpD"/>
    <property type="match status" value="1"/>
</dbReference>
<dbReference type="InterPro" id="IPR005656">
    <property type="entry name" value="MmgE_PrpD"/>
</dbReference>
<dbReference type="STRING" id="602072.A0A1R3R699"/>
<dbReference type="PANTHER" id="PTHR16943">
    <property type="entry name" value="2-METHYLCITRATE DEHYDRATASE-RELATED"/>
    <property type="match status" value="1"/>
</dbReference>
<comment type="similarity">
    <text evidence="1">Belongs to the PrpD family.</text>
</comment>
<accession>A0A1R3R699</accession>
<evidence type="ECO:0000313" key="4">
    <source>
        <dbReference type="EMBL" id="OOF90008.1"/>
    </source>
</evidence>
<organism evidence="4 5">
    <name type="scientific">Aspergillus carbonarius (strain ITEM 5010)</name>
    <dbReference type="NCBI Taxonomy" id="602072"/>
    <lineage>
        <taxon>Eukaryota</taxon>
        <taxon>Fungi</taxon>
        <taxon>Dikarya</taxon>
        <taxon>Ascomycota</taxon>
        <taxon>Pezizomycotina</taxon>
        <taxon>Eurotiomycetes</taxon>
        <taxon>Eurotiomycetidae</taxon>
        <taxon>Eurotiales</taxon>
        <taxon>Aspergillaceae</taxon>
        <taxon>Aspergillus</taxon>
        <taxon>Aspergillus subgen. Circumdati</taxon>
    </lineage>
</organism>
<protein>
    <recommendedName>
        <fullName evidence="6">MmgE/PrpD family protein</fullName>
    </recommendedName>
</protein>
<dbReference type="OrthoDB" id="10267976at2759"/>
<gene>
    <name evidence="4" type="ORF">ASPCADRAFT_11062</name>
</gene>
<evidence type="ECO:0000259" key="2">
    <source>
        <dbReference type="Pfam" id="PF03972"/>
    </source>
</evidence>
<reference evidence="5" key="1">
    <citation type="journal article" date="2017" name="Genome Biol.">
        <title>Comparative genomics reveals high biological diversity and specific adaptations in the industrially and medically important fungal genus Aspergillus.</title>
        <authorList>
            <person name="de Vries R.P."/>
            <person name="Riley R."/>
            <person name="Wiebenga A."/>
            <person name="Aguilar-Osorio G."/>
            <person name="Amillis S."/>
            <person name="Uchima C.A."/>
            <person name="Anderluh G."/>
            <person name="Asadollahi M."/>
            <person name="Askin M."/>
            <person name="Barry K."/>
            <person name="Battaglia E."/>
            <person name="Bayram O."/>
            <person name="Benocci T."/>
            <person name="Braus-Stromeyer S.A."/>
            <person name="Caldana C."/>
            <person name="Canovas D."/>
            <person name="Cerqueira G.C."/>
            <person name="Chen F."/>
            <person name="Chen W."/>
            <person name="Choi C."/>
            <person name="Clum A."/>
            <person name="Dos Santos R.A."/>
            <person name="Damasio A.R."/>
            <person name="Diallinas G."/>
            <person name="Emri T."/>
            <person name="Fekete E."/>
            <person name="Flipphi M."/>
            <person name="Freyberg S."/>
            <person name="Gallo A."/>
            <person name="Gournas C."/>
            <person name="Habgood R."/>
            <person name="Hainaut M."/>
            <person name="Harispe M.L."/>
            <person name="Henrissat B."/>
            <person name="Hilden K.S."/>
            <person name="Hope R."/>
            <person name="Hossain A."/>
            <person name="Karabika E."/>
            <person name="Karaffa L."/>
            <person name="Karanyi Z."/>
            <person name="Krasevec N."/>
            <person name="Kuo A."/>
            <person name="Kusch H."/>
            <person name="LaButti K."/>
            <person name="Lagendijk E.L."/>
            <person name="Lapidus A."/>
            <person name="Levasseur A."/>
            <person name="Lindquist E."/>
            <person name="Lipzen A."/>
            <person name="Logrieco A.F."/>
            <person name="MacCabe A."/>
            <person name="Maekelae M.R."/>
            <person name="Malavazi I."/>
            <person name="Melin P."/>
            <person name="Meyer V."/>
            <person name="Mielnichuk N."/>
            <person name="Miskei M."/>
            <person name="Molnar A.P."/>
            <person name="Mule G."/>
            <person name="Ngan C.Y."/>
            <person name="Orejas M."/>
            <person name="Orosz E."/>
            <person name="Ouedraogo J.P."/>
            <person name="Overkamp K.M."/>
            <person name="Park H.-S."/>
            <person name="Perrone G."/>
            <person name="Piumi F."/>
            <person name="Punt P.J."/>
            <person name="Ram A.F."/>
            <person name="Ramon A."/>
            <person name="Rauscher S."/>
            <person name="Record E."/>
            <person name="Riano-Pachon D.M."/>
            <person name="Robert V."/>
            <person name="Roehrig J."/>
            <person name="Ruller R."/>
            <person name="Salamov A."/>
            <person name="Salih N.S."/>
            <person name="Samson R.A."/>
            <person name="Sandor E."/>
            <person name="Sanguinetti M."/>
            <person name="Schuetze T."/>
            <person name="Sepcic K."/>
            <person name="Shelest E."/>
            <person name="Sherlock G."/>
            <person name="Sophianopoulou V."/>
            <person name="Squina F.M."/>
            <person name="Sun H."/>
            <person name="Susca A."/>
            <person name="Todd R.B."/>
            <person name="Tsang A."/>
            <person name="Unkles S.E."/>
            <person name="van de Wiele N."/>
            <person name="van Rossen-Uffink D."/>
            <person name="Oliveira J.V."/>
            <person name="Vesth T.C."/>
            <person name="Visser J."/>
            <person name="Yu J.-H."/>
            <person name="Zhou M."/>
            <person name="Andersen M.R."/>
            <person name="Archer D.B."/>
            <person name="Baker S.E."/>
            <person name="Benoit I."/>
            <person name="Brakhage A.A."/>
            <person name="Braus G.H."/>
            <person name="Fischer R."/>
            <person name="Frisvad J.C."/>
            <person name="Goldman G.H."/>
            <person name="Houbraken J."/>
            <person name="Oakley B."/>
            <person name="Pocsi I."/>
            <person name="Scazzocchio C."/>
            <person name="Seiboth B."/>
            <person name="vanKuyk P.A."/>
            <person name="Wortman J."/>
            <person name="Dyer P.S."/>
            <person name="Grigoriev I.V."/>
        </authorList>
    </citation>
    <scope>NUCLEOTIDE SEQUENCE [LARGE SCALE GENOMIC DNA]</scope>
    <source>
        <strain evidence="5">ITEM 5010</strain>
    </source>
</reference>
<dbReference type="InterPro" id="IPR036148">
    <property type="entry name" value="MmgE/PrpD_sf"/>
</dbReference>
<dbReference type="Pfam" id="PF03972">
    <property type="entry name" value="MmgE_PrpD_N"/>
    <property type="match status" value="1"/>
</dbReference>
<dbReference type="PANTHER" id="PTHR16943:SF8">
    <property type="entry name" value="2-METHYLCITRATE DEHYDRATASE"/>
    <property type="match status" value="1"/>
</dbReference>
<dbReference type="Pfam" id="PF19305">
    <property type="entry name" value="MmgE_PrpD_C"/>
    <property type="match status" value="1"/>
</dbReference>
<feature type="domain" description="MmgE/PrpD C-terminal" evidence="3">
    <location>
        <begin position="294"/>
        <end position="467"/>
    </location>
</feature>
<dbReference type="GO" id="GO:0016829">
    <property type="term" value="F:lyase activity"/>
    <property type="evidence" value="ECO:0007669"/>
    <property type="project" value="InterPro"/>
</dbReference>
<evidence type="ECO:0000313" key="5">
    <source>
        <dbReference type="Proteomes" id="UP000188318"/>
    </source>
</evidence>
<proteinExistence type="inferred from homology"/>
<dbReference type="VEuPathDB" id="FungiDB:ASPCADRAFT_11062"/>